<organism evidence="1">
    <name type="scientific">marine sediment metagenome</name>
    <dbReference type="NCBI Taxonomy" id="412755"/>
    <lineage>
        <taxon>unclassified sequences</taxon>
        <taxon>metagenomes</taxon>
        <taxon>ecological metagenomes</taxon>
    </lineage>
</organism>
<proteinExistence type="predicted"/>
<evidence type="ECO:0000313" key="1">
    <source>
        <dbReference type="EMBL" id="KKM01799.1"/>
    </source>
</evidence>
<reference evidence="1" key="1">
    <citation type="journal article" date="2015" name="Nature">
        <title>Complex archaea that bridge the gap between prokaryotes and eukaryotes.</title>
        <authorList>
            <person name="Spang A."/>
            <person name="Saw J.H."/>
            <person name="Jorgensen S.L."/>
            <person name="Zaremba-Niedzwiedzka K."/>
            <person name="Martijn J."/>
            <person name="Lind A.E."/>
            <person name="van Eijk R."/>
            <person name="Schleper C."/>
            <person name="Guy L."/>
            <person name="Ettema T.J."/>
        </authorList>
    </citation>
    <scope>NUCLEOTIDE SEQUENCE</scope>
</reference>
<comment type="caution">
    <text evidence="1">The sequence shown here is derived from an EMBL/GenBank/DDBJ whole genome shotgun (WGS) entry which is preliminary data.</text>
</comment>
<gene>
    <name evidence="1" type="ORF">LCGC14_1790830</name>
</gene>
<accession>A0A0F9GSM1</accession>
<sequence length="55" mass="6516">MKTEIQKEVKEELKLWENLKSHVKKNMVGKTLTAPIESEINSMVDERKNYIKNLQ</sequence>
<protein>
    <submittedName>
        <fullName evidence="1">Uncharacterized protein</fullName>
    </submittedName>
</protein>
<dbReference type="EMBL" id="LAZR01017099">
    <property type="protein sequence ID" value="KKM01799.1"/>
    <property type="molecule type" value="Genomic_DNA"/>
</dbReference>
<dbReference type="AlphaFoldDB" id="A0A0F9GSM1"/>
<name>A0A0F9GSM1_9ZZZZ</name>